<feature type="non-terminal residue" evidence="2">
    <location>
        <position position="317"/>
    </location>
</feature>
<protein>
    <recommendedName>
        <fullName evidence="1">Glycosyl transferase family 1 domain-containing protein</fullName>
    </recommendedName>
</protein>
<comment type="caution">
    <text evidence="2">The sequence shown here is derived from an EMBL/GenBank/DDBJ whole genome shotgun (WGS) entry which is preliminary data.</text>
</comment>
<organism evidence="2">
    <name type="scientific">marine sediment metagenome</name>
    <dbReference type="NCBI Taxonomy" id="412755"/>
    <lineage>
        <taxon>unclassified sequences</taxon>
        <taxon>metagenomes</taxon>
        <taxon>ecological metagenomes</taxon>
    </lineage>
</organism>
<dbReference type="EMBL" id="LAZR01038924">
    <property type="protein sequence ID" value="KKL18298.1"/>
    <property type="molecule type" value="Genomic_DNA"/>
</dbReference>
<dbReference type="AlphaFoldDB" id="A0A0F9E2I5"/>
<feature type="domain" description="Glycosyl transferase family 1" evidence="1">
    <location>
        <begin position="194"/>
        <end position="316"/>
    </location>
</feature>
<dbReference type="SUPFAM" id="SSF53756">
    <property type="entry name" value="UDP-Glycosyltransferase/glycogen phosphorylase"/>
    <property type="match status" value="1"/>
</dbReference>
<evidence type="ECO:0000259" key="1">
    <source>
        <dbReference type="Pfam" id="PF00534"/>
    </source>
</evidence>
<gene>
    <name evidence="2" type="ORF">LCGC14_2476940</name>
</gene>
<sequence length="317" mass="37753">MLKICYYGELWIPIIKELEKKGYIIFYNQFSENADIVIIESPSVIYNIYPILKKIKKHKIKLVNFLIDVPPWRLSIKDKQNHIIQLFFQYFYHIIHKHCFLDKILTFIFQVINRYKITKKPFQTINLYLKTCNRNKIYYYILRNFLKNSDLNLSISKFTQFCFKKLLNVDSKVWYPSVNSKLIENIRDLPIEYDMINISRITSHKRQNLIVDASKKLGLNLLIIGKQQDKDIKLDCHNFYIPNHLDVMKELKKSNLYIDASIFEGFGMTPIEAAFLEKVAIVSDTYIHREILGKYPLYFIKDDLNDLMKKINQALNG</sequence>
<dbReference type="Gene3D" id="3.40.50.2000">
    <property type="entry name" value="Glycogen Phosphorylase B"/>
    <property type="match status" value="2"/>
</dbReference>
<accession>A0A0F9E2I5</accession>
<dbReference type="InterPro" id="IPR001296">
    <property type="entry name" value="Glyco_trans_1"/>
</dbReference>
<dbReference type="Pfam" id="PF00534">
    <property type="entry name" value="Glycos_transf_1"/>
    <property type="match status" value="1"/>
</dbReference>
<proteinExistence type="predicted"/>
<evidence type="ECO:0000313" key="2">
    <source>
        <dbReference type="EMBL" id="KKL18298.1"/>
    </source>
</evidence>
<dbReference type="GO" id="GO:0016757">
    <property type="term" value="F:glycosyltransferase activity"/>
    <property type="evidence" value="ECO:0007669"/>
    <property type="project" value="InterPro"/>
</dbReference>
<reference evidence="2" key="1">
    <citation type="journal article" date="2015" name="Nature">
        <title>Complex archaea that bridge the gap between prokaryotes and eukaryotes.</title>
        <authorList>
            <person name="Spang A."/>
            <person name="Saw J.H."/>
            <person name="Jorgensen S.L."/>
            <person name="Zaremba-Niedzwiedzka K."/>
            <person name="Martijn J."/>
            <person name="Lind A.E."/>
            <person name="van Eijk R."/>
            <person name="Schleper C."/>
            <person name="Guy L."/>
            <person name="Ettema T.J."/>
        </authorList>
    </citation>
    <scope>NUCLEOTIDE SEQUENCE</scope>
</reference>
<name>A0A0F9E2I5_9ZZZZ</name>